<evidence type="ECO:0000313" key="1">
    <source>
        <dbReference type="EMBL" id="KAH3821110.1"/>
    </source>
</evidence>
<protein>
    <submittedName>
        <fullName evidence="1">Uncharacterized protein</fullName>
    </submittedName>
</protein>
<organism evidence="1 2">
    <name type="scientific">Dreissena polymorpha</name>
    <name type="common">Zebra mussel</name>
    <name type="synonym">Mytilus polymorpha</name>
    <dbReference type="NCBI Taxonomy" id="45954"/>
    <lineage>
        <taxon>Eukaryota</taxon>
        <taxon>Metazoa</taxon>
        <taxon>Spiralia</taxon>
        <taxon>Lophotrochozoa</taxon>
        <taxon>Mollusca</taxon>
        <taxon>Bivalvia</taxon>
        <taxon>Autobranchia</taxon>
        <taxon>Heteroconchia</taxon>
        <taxon>Euheterodonta</taxon>
        <taxon>Imparidentia</taxon>
        <taxon>Neoheterodontei</taxon>
        <taxon>Myida</taxon>
        <taxon>Dreissenoidea</taxon>
        <taxon>Dreissenidae</taxon>
        <taxon>Dreissena</taxon>
    </lineage>
</organism>
<dbReference type="AlphaFoldDB" id="A0A9D4GQ76"/>
<sequence>MQRTSSVDVNSWIETSIDGRSDEVLWMQTNGPKTLLDALNACGSGYPLMQLILTCLLTVPATSASCERPL</sequence>
<dbReference type="Proteomes" id="UP000828390">
    <property type="component" value="Unassembled WGS sequence"/>
</dbReference>
<reference evidence="1" key="1">
    <citation type="journal article" date="2019" name="bioRxiv">
        <title>The Genome of the Zebra Mussel, Dreissena polymorpha: A Resource for Invasive Species Research.</title>
        <authorList>
            <person name="McCartney M.A."/>
            <person name="Auch B."/>
            <person name="Kono T."/>
            <person name="Mallez S."/>
            <person name="Zhang Y."/>
            <person name="Obille A."/>
            <person name="Becker A."/>
            <person name="Abrahante J.E."/>
            <person name="Garbe J."/>
            <person name="Badalamenti J.P."/>
            <person name="Herman A."/>
            <person name="Mangelson H."/>
            <person name="Liachko I."/>
            <person name="Sullivan S."/>
            <person name="Sone E.D."/>
            <person name="Koren S."/>
            <person name="Silverstein K.A.T."/>
            <person name="Beckman K.B."/>
            <person name="Gohl D.M."/>
        </authorList>
    </citation>
    <scope>NUCLEOTIDE SEQUENCE</scope>
    <source>
        <strain evidence="1">Duluth1</strain>
        <tissue evidence="1">Whole animal</tissue>
    </source>
</reference>
<gene>
    <name evidence="1" type="ORF">DPMN_122869</name>
</gene>
<name>A0A9D4GQ76_DREPO</name>
<keyword evidence="2" id="KW-1185">Reference proteome</keyword>
<comment type="caution">
    <text evidence="1">The sequence shown here is derived from an EMBL/GenBank/DDBJ whole genome shotgun (WGS) entry which is preliminary data.</text>
</comment>
<proteinExistence type="predicted"/>
<accession>A0A9D4GQ76</accession>
<reference evidence="1" key="2">
    <citation type="submission" date="2020-11" db="EMBL/GenBank/DDBJ databases">
        <authorList>
            <person name="McCartney M.A."/>
            <person name="Auch B."/>
            <person name="Kono T."/>
            <person name="Mallez S."/>
            <person name="Becker A."/>
            <person name="Gohl D.M."/>
            <person name="Silverstein K.A.T."/>
            <person name="Koren S."/>
            <person name="Bechman K.B."/>
            <person name="Herman A."/>
            <person name="Abrahante J.E."/>
            <person name="Garbe J."/>
        </authorList>
    </citation>
    <scope>NUCLEOTIDE SEQUENCE</scope>
    <source>
        <strain evidence="1">Duluth1</strain>
        <tissue evidence="1">Whole animal</tissue>
    </source>
</reference>
<evidence type="ECO:0000313" key="2">
    <source>
        <dbReference type="Proteomes" id="UP000828390"/>
    </source>
</evidence>
<dbReference type="EMBL" id="JAIWYP010000005">
    <property type="protein sequence ID" value="KAH3821110.1"/>
    <property type="molecule type" value="Genomic_DNA"/>
</dbReference>